<dbReference type="GO" id="GO:0030246">
    <property type="term" value="F:carbohydrate binding"/>
    <property type="evidence" value="ECO:0007669"/>
    <property type="project" value="InterPro"/>
</dbReference>
<dbReference type="Proteomes" id="UP000324575">
    <property type="component" value="Unassembled WGS sequence"/>
</dbReference>
<dbReference type="GO" id="GO:0005975">
    <property type="term" value="P:carbohydrate metabolic process"/>
    <property type="evidence" value="ECO:0007669"/>
    <property type="project" value="InterPro"/>
</dbReference>
<dbReference type="PANTHER" id="PTHR37469">
    <property type="entry name" value="CELLOBIONIC ACID PHOSPHORYLASE-RELATED"/>
    <property type="match status" value="1"/>
</dbReference>
<evidence type="ECO:0000313" key="7">
    <source>
        <dbReference type="Proteomes" id="UP000324575"/>
    </source>
</evidence>
<name>A0A5M8NVG9_9BACT</name>
<dbReference type="InterPro" id="IPR037018">
    <property type="entry name" value="GH65_N"/>
</dbReference>
<dbReference type="EMBL" id="SNRX01000043">
    <property type="protein sequence ID" value="KAA6300856.1"/>
    <property type="molecule type" value="Genomic_DNA"/>
</dbReference>
<dbReference type="InterPro" id="IPR037825">
    <property type="entry name" value="GH94N_CBP"/>
</dbReference>
<accession>A0A5M8NVG9</accession>
<dbReference type="SMART" id="SM01068">
    <property type="entry name" value="CBM_X"/>
    <property type="match status" value="1"/>
</dbReference>
<reference evidence="5 7" key="1">
    <citation type="submission" date="2019-03" db="EMBL/GenBank/DDBJ databases">
        <title>Single cell metagenomics reveals metabolic interactions within the superorganism composed of flagellate Streblomastix strix and complex community of Bacteroidetes bacteria on its surface.</title>
        <authorList>
            <person name="Treitli S.C."/>
            <person name="Kolisko M."/>
            <person name="Husnik F."/>
            <person name="Keeling P."/>
            <person name="Hampl V."/>
        </authorList>
    </citation>
    <scope>NUCLEOTIDE SEQUENCE [LARGE SCALE GENOMIC DNA]</scope>
    <source>
        <strain evidence="5">St1</strain>
    </source>
</reference>
<dbReference type="InterPro" id="IPR012341">
    <property type="entry name" value="6hp_glycosidase-like_sf"/>
</dbReference>
<dbReference type="Gene3D" id="2.60.420.10">
    <property type="entry name" value="Maltose phosphorylase, domain 3"/>
    <property type="match status" value="1"/>
</dbReference>
<dbReference type="CDD" id="cd11754">
    <property type="entry name" value="GH94N_CBP_like"/>
    <property type="match status" value="1"/>
</dbReference>
<organism evidence="5 7">
    <name type="scientific">Candidatus Ordinivivax streblomastigis</name>
    <dbReference type="NCBI Taxonomy" id="2540710"/>
    <lineage>
        <taxon>Bacteria</taxon>
        <taxon>Pseudomonadati</taxon>
        <taxon>Bacteroidota</taxon>
        <taxon>Bacteroidia</taxon>
        <taxon>Bacteroidales</taxon>
        <taxon>Candidatus Ordinivivax</taxon>
    </lineage>
</organism>
<evidence type="ECO:0000313" key="5">
    <source>
        <dbReference type="EMBL" id="KAA6300856.1"/>
    </source>
</evidence>
<dbReference type="InterPro" id="IPR011013">
    <property type="entry name" value="Gal_mutarotase_sf_dom"/>
</dbReference>
<evidence type="ECO:0000256" key="1">
    <source>
        <dbReference type="ARBA" id="ARBA00022676"/>
    </source>
</evidence>
<gene>
    <name evidence="5" type="ORF">EZS26_002994</name>
    <name evidence="6" type="ORF">EZS26_002997</name>
</gene>
<evidence type="ECO:0000259" key="3">
    <source>
        <dbReference type="Pfam" id="PF06165"/>
    </source>
</evidence>
<feature type="domain" description="Glycosyl hydrolase 94 supersandwich" evidence="3">
    <location>
        <begin position="11"/>
        <end position="280"/>
    </location>
</feature>
<proteinExistence type="predicted"/>
<feature type="domain" description="Glycosyl hydrolase 94 catalytic" evidence="4">
    <location>
        <begin position="325"/>
        <end position="752"/>
    </location>
</feature>
<dbReference type="Gene3D" id="1.50.10.10">
    <property type="match status" value="1"/>
</dbReference>
<dbReference type="SUPFAM" id="SSF74650">
    <property type="entry name" value="Galactose mutarotase-like"/>
    <property type="match status" value="1"/>
</dbReference>
<dbReference type="InterPro" id="IPR033432">
    <property type="entry name" value="GH94_catalytic"/>
</dbReference>
<dbReference type="Pfam" id="PF06165">
    <property type="entry name" value="GH94_b-supersand"/>
    <property type="match status" value="1"/>
</dbReference>
<evidence type="ECO:0000256" key="2">
    <source>
        <dbReference type="ARBA" id="ARBA00022679"/>
    </source>
</evidence>
<dbReference type="EMBL" id="SNRX01000043">
    <property type="protein sequence ID" value="KAA6300859.1"/>
    <property type="molecule type" value="Genomic_DNA"/>
</dbReference>
<dbReference type="Gene3D" id="2.70.98.40">
    <property type="entry name" value="Glycoside hydrolase, family 65, N-terminal domain"/>
    <property type="match status" value="1"/>
</dbReference>
<dbReference type="PANTHER" id="PTHR37469:SF2">
    <property type="entry name" value="CELLOBIONIC ACID PHOSPHORYLASE"/>
    <property type="match status" value="1"/>
</dbReference>
<evidence type="ECO:0000313" key="6">
    <source>
        <dbReference type="EMBL" id="KAA6300859.1"/>
    </source>
</evidence>
<dbReference type="Pfam" id="PF17167">
    <property type="entry name" value="Glyco_hydro_94"/>
    <property type="match status" value="1"/>
</dbReference>
<evidence type="ECO:0000259" key="4">
    <source>
        <dbReference type="Pfam" id="PF17167"/>
    </source>
</evidence>
<protein>
    <submittedName>
        <fullName evidence="5">Cellobiose phosphorylase</fullName>
        <ecNumber evidence="5">2.4.1.20</ecNumber>
    </submittedName>
</protein>
<dbReference type="Gene3D" id="1.20.890.20">
    <property type="entry name" value="mpn423 like domain"/>
    <property type="match status" value="1"/>
</dbReference>
<dbReference type="InterPro" id="IPR008928">
    <property type="entry name" value="6-hairpin_glycosidase_sf"/>
</dbReference>
<keyword evidence="2 5" id="KW-0808">Transferase</keyword>
<dbReference type="EC" id="2.4.1.20" evidence="5"/>
<comment type="caution">
    <text evidence="5">The sequence shown here is derived from an EMBL/GenBank/DDBJ whole genome shotgun (WGS) entry which is preliminary data.</text>
</comment>
<dbReference type="AlphaFoldDB" id="A0A5M8NVG9"/>
<dbReference type="GO" id="GO:0047738">
    <property type="term" value="F:cellobiose phosphorylase activity"/>
    <property type="evidence" value="ECO:0007669"/>
    <property type="project" value="UniProtKB-EC"/>
</dbReference>
<sequence length="828" mass="94510">MQYGHFDDTQREFVITNPRTPFPWINYLGTEDFFSLISNTAGGYSFCKDAKFRRITRYRYNGVPMDNGGKYFYINDNGTVWNPGWKPCKTELDSYECRHGMNYTLIKGAKNGIEAETLYFVPLKTWAEVQKVSLHNTADTIKKIKLFSFVEWCLWNAALDMENFQRNLSTGEVEVETLCSIASPQQYSVIYHKTEYRERRNHYAYYSVNAPIKGFETDRETFLGMYNGFDEPQAVINGATQDSIAHGWSPVASHYIEVELQPGEQKKFVFVLGYVENEEDDKWTPVGANDCSPLQTINKKKAHTTITRFDTVEKVDKAFAELKAYWNQLLSNYVLQSDNDKLNRMVNIWNQYQCMITFCFSRSASFFESGIGRGMGFRDSNQDLIGFLHQIPERARERIIDIASTQFPDGGCYHQYQPLTKKGNNEIGQGFNDDPMWLIFGTVHYIKETGDFAILDALVPFDNQAGSEVSLFKHLTVSFDHVINNLGSHGLPLTGRADWNDCLNLNCFSNNPDESFQTTENKTTGSKAESLMIAGLFVMYGQEYVNLCRKTGKTGEATRAQKEVDKMTEAVKKHGWDGEWFLRAYDFYGHKIGSNENEEGKIFIESNGWCTMAGIGLQNGMVAKALDAVKERLDCEHGIVLNHPAYTKYYIEYGEISSYPEGYKENAGIFCHNNPWIMIGETVQGRGDRAWGYYKKICPAYLEDQKLHKVEPYVYSQMIAGKDALLPGEAKNSWLTGTAAWNYFAITQYILGIRTDYDGLIIDPCIPADWKHFKVTRRFRGATYEIEINNPNGNMKGVKQLKVNGKIIKGNQVPIMPAGKVYQVEIIL</sequence>
<dbReference type="SUPFAM" id="SSF48208">
    <property type="entry name" value="Six-hairpin glycosidases"/>
    <property type="match status" value="1"/>
</dbReference>
<dbReference type="InterPro" id="IPR010383">
    <property type="entry name" value="Glyco_hydrolase_94_b-supersand"/>
</dbReference>
<keyword evidence="1 5" id="KW-0328">Glycosyltransferase</keyword>
<dbReference type="InterPro" id="IPR052047">
    <property type="entry name" value="GH94_Enzymes"/>
</dbReference>